<dbReference type="InterPro" id="IPR014395">
    <property type="entry name" value="Pen/GL7ACA/AHL_acylase"/>
</dbReference>
<protein>
    <submittedName>
        <fullName evidence="5">Penicillin acylase family protein</fullName>
    </submittedName>
</protein>
<reference evidence="6" key="1">
    <citation type="journal article" date="2019" name="Int. J. Syst. Evol. Microbiol.">
        <title>The Global Catalogue of Microorganisms (GCM) 10K type strain sequencing project: providing services to taxonomists for standard genome sequencing and annotation.</title>
        <authorList>
            <consortium name="The Broad Institute Genomics Platform"/>
            <consortium name="The Broad Institute Genome Sequencing Center for Infectious Disease"/>
            <person name="Wu L."/>
            <person name="Ma J."/>
        </authorList>
    </citation>
    <scope>NUCLEOTIDE SEQUENCE [LARGE SCALE GENOMIC DNA]</scope>
    <source>
        <strain evidence="6">JCM 32105</strain>
    </source>
</reference>
<dbReference type="Gene3D" id="3.60.20.10">
    <property type="entry name" value="Glutamine Phosphoribosylpyrophosphate, subunit 1, domain 1"/>
    <property type="match status" value="1"/>
</dbReference>
<evidence type="ECO:0000256" key="4">
    <source>
        <dbReference type="SAM" id="Phobius"/>
    </source>
</evidence>
<sequence length="821" mass="93645">MAYYRRSSGRDVSFRQRLRSRSWGIFLIIVTIAWVWLLNTAIGPLPPLGKILDPVSGALAAAEPENKNYTDEERFPRLKGNASIWWDDRMVPHIHAASEHDVYFLQGYVHAYFRLWQMDMQTRAAAGRISEVVGMKAFDFDRKQRRKGMLYAAENSLRAAESDSRTRAMLDAYTEGINTYISSLSYRRYPLEYKLIGFEPEPWTNLKCMLLLKYMADDLTGKTDDIPHSYLRSILSPGDLALLYPDKIEGSTPVIPSGTAFDPPSLGRPTAPPDSVAFPVYRSTDFGYRREEGKGSNNWAVSGSRTASGAAILCNDPHLGLNLPSLWFETQLQCLGMNVYGASLPGAPGVIIGFTDSVAWGLTNNYRDVKDYYEIRPVKGDESKYWFAGKQVAYTTRTERIGIKGKDDFIDTVRYTIHGPLIYDEHYNEKGSLKRPLAMCWMGHRASNEIMAIYKLNRAKGYEDFVNGILHFECPAQNMIYADRAGNIALWGQGQFVNKWKEQGEYVMSGWDSATLWRELIPMRENPHALNPAQGFLSSANQCVTDSTYPYWYNGDYGELRAWRINQALAEMPKVTVEDMFALQNDDYSVLAGTVLPVMLAHSRDVQGNRYLDTMRRWDSRLQAASMAGSIFQLWWRNLYLGIWGDDLGRVPDNLMPSTERTMQLLVTQPDLKYYDDRRTKRKETLRDIVLHSLKQTTDSLDRRAKTQGLEWYIGKNTSVTHLAKLPAFSYNKLRTGGWGNTVNAMKGDHGPSWRMVVQMGHEIEAYGVYPGGQSGNPGSPYYADYLQHWVDGKYYKLLFLPNMSSQHNDRIKYTWSIKPE</sequence>
<evidence type="ECO:0000313" key="6">
    <source>
        <dbReference type="Proteomes" id="UP001500067"/>
    </source>
</evidence>
<evidence type="ECO:0000313" key="5">
    <source>
        <dbReference type="EMBL" id="GAA4460594.1"/>
    </source>
</evidence>
<dbReference type="InterPro" id="IPR043147">
    <property type="entry name" value="Penicillin_amidase_A-knob"/>
</dbReference>
<dbReference type="Proteomes" id="UP001500067">
    <property type="component" value="Unassembled WGS sequence"/>
</dbReference>
<dbReference type="RefSeq" id="WP_345077623.1">
    <property type="nucleotide sequence ID" value="NZ_BAABFA010000004.1"/>
</dbReference>
<keyword evidence="4" id="KW-1133">Transmembrane helix</keyword>
<keyword evidence="2" id="KW-0378">Hydrolase</keyword>
<feature type="transmembrane region" description="Helical" evidence="4">
    <location>
        <begin position="21"/>
        <end position="38"/>
    </location>
</feature>
<dbReference type="Gene3D" id="1.10.1400.10">
    <property type="match status" value="1"/>
</dbReference>
<dbReference type="SUPFAM" id="SSF56235">
    <property type="entry name" value="N-terminal nucleophile aminohydrolases (Ntn hydrolases)"/>
    <property type="match status" value="1"/>
</dbReference>
<accession>A0ABP8N3C1</accession>
<dbReference type="Pfam" id="PF01804">
    <property type="entry name" value="Penicil_amidase"/>
    <property type="match status" value="1"/>
</dbReference>
<proteinExistence type="inferred from homology"/>
<keyword evidence="4" id="KW-0812">Transmembrane</keyword>
<dbReference type="Gene3D" id="2.30.120.10">
    <property type="match status" value="1"/>
</dbReference>
<dbReference type="InterPro" id="IPR023343">
    <property type="entry name" value="Penicillin_amidase_dom1"/>
</dbReference>
<evidence type="ECO:0000256" key="3">
    <source>
        <dbReference type="ARBA" id="ARBA00023145"/>
    </source>
</evidence>
<dbReference type="Gene3D" id="1.10.439.10">
    <property type="entry name" value="Penicillin Amidohydrolase, domain 1"/>
    <property type="match status" value="1"/>
</dbReference>
<keyword evidence="4" id="KW-0472">Membrane</keyword>
<gene>
    <name evidence="5" type="ORF">GCM10023093_03540</name>
</gene>
<evidence type="ECO:0000256" key="2">
    <source>
        <dbReference type="ARBA" id="ARBA00022801"/>
    </source>
</evidence>
<dbReference type="InterPro" id="IPR043146">
    <property type="entry name" value="Penicillin_amidase_N_B-knob"/>
</dbReference>
<keyword evidence="3" id="KW-0865">Zymogen</keyword>
<dbReference type="InterPro" id="IPR029055">
    <property type="entry name" value="Ntn_hydrolases_N"/>
</dbReference>
<dbReference type="PANTHER" id="PTHR34218">
    <property type="entry name" value="PEPTIDASE S45 PENICILLIN AMIDASE"/>
    <property type="match status" value="1"/>
</dbReference>
<comment type="similarity">
    <text evidence="1">Belongs to the peptidase S45 family.</text>
</comment>
<dbReference type="InterPro" id="IPR002692">
    <property type="entry name" value="S45"/>
</dbReference>
<keyword evidence="6" id="KW-1185">Reference proteome</keyword>
<evidence type="ECO:0000256" key="1">
    <source>
        <dbReference type="ARBA" id="ARBA00006586"/>
    </source>
</evidence>
<dbReference type="EMBL" id="BAABFA010000004">
    <property type="protein sequence ID" value="GAA4460594.1"/>
    <property type="molecule type" value="Genomic_DNA"/>
</dbReference>
<name>A0ABP8N3C1_9BACT</name>
<dbReference type="PANTHER" id="PTHR34218:SF4">
    <property type="entry name" value="ACYL-HOMOSERINE LACTONE ACYLASE QUIP"/>
    <property type="match status" value="1"/>
</dbReference>
<comment type="caution">
    <text evidence="5">The sequence shown here is derived from an EMBL/GenBank/DDBJ whole genome shotgun (WGS) entry which is preliminary data.</text>
</comment>
<organism evidence="5 6">
    <name type="scientific">Nemorincola caseinilytica</name>
    <dbReference type="NCBI Taxonomy" id="2054315"/>
    <lineage>
        <taxon>Bacteria</taxon>
        <taxon>Pseudomonadati</taxon>
        <taxon>Bacteroidota</taxon>
        <taxon>Chitinophagia</taxon>
        <taxon>Chitinophagales</taxon>
        <taxon>Chitinophagaceae</taxon>
        <taxon>Nemorincola</taxon>
    </lineage>
</organism>
<dbReference type="CDD" id="cd03747">
    <property type="entry name" value="Ntn_PGA_like"/>
    <property type="match status" value="1"/>
</dbReference>
<dbReference type="PIRSF" id="PIRSF001227">
    <property type="entry name" value="Pen_acylase"/>
    <property type="match status" value="1"/>
</dbReference>